<keyword evidence="1" id="KW-0812">Transmembrane</keyword>
<gene>
    <name evidence="2" type="ORF">C6I21_15495</name>
</gene>
<protein>
    <submittedName>
        <fullName evidence="2">Uncharacterized protein</fullName>
    </submittedName>
</protein>
<evidence type="ECO:0000313" key="2">
    <source>
        <dbReference type="EMBL" id="PRO64274.1"/>
    </source>
</evidence>
<dbReference type="Proteomes" id="UP000243650">
    <property type="component" value="Unassembled WGS sequence"/>
</dbReference>
<evidence type="ECO:0000256" key="1">
    <source>
        <dbReference type="SAM" id="Phobius"/>
    </source>
</evidence>
<comment type="caution">
    <text evidence="2">The sequence shown here is derived from an EMBL/GenBank/DDBJ whole genome shotgun (WGS) entry which is preliminary data.</text>
</comment>
<keyword evidence="3" id="KW-1185">Reference proteome</keyword>
<accession>A0A2P6MDD2</accession>
<proteinExistence type="predicted"/>
<organism evidence="2 3">
    <name type="scientific">Alkalicoccus urumqiensis</name>
    <name type="common">Bacillus urumqiensis</name>
    <dbReference type="NCBI Taxonomy" id="1548213"/>
    <lineage>
        <taxon>Bacteria</taxon>
        <taxon>Bacillati</taxon>
        <taxon>Bacillota</taxon>
        <taxon>Bacilli</taxon>
        <taxon>Bacillales</taxon>
        <taxon>Bacillaceae</taxon>
        <taxon>Alkalicoccus</taxon>
    </lineage>
</organism>
<name>A0A2P6MDD2_ALKUR</name>
<dbReference type="AlphaFoldDB" id="A0A2P6MDD2"/>
<dbReference type="EMBL" id="PVNS01000020">
    <property type="protein sequence ID" value="PRO64274.1"/>
    <property type="molecule type" value="Genomic_DNA"/>
</dbReference>
<feature type="transmembrane region" description="Helical" evidence="1">
    <location>
        <begin position="6"/>
        <end position="27"/>
    </location>
</feature>
<keyword evidence="1" id="KW-0472">Membrane</keyword>
<keyword evidence="1" id="KW-1133">Transmembrane helix</keyword>
<evidence type="ECO:0000313" key="3">
    <source>
        <dbReference type="Proteomes" id="UP000243650"/>
    </source>
</evidence>
<reference evidence="2 3" key="1">
    <citation type="submission" date="2018-03" db="EMBL/GenBank/DDBJ databases">
        <title>Bacillus urumqiensis sp. nov., a moderately haloalkaliphilic bacterium isolated from a salt lake.</title>
        <authorList>
            <person name="Zhao B."/>
            <person name="Liao Z."/>
        </authorList>
    </citation>
    <scope>NUCLEOTIDE SEQUENCE [LARGE SCALE GENOMIC DNA]</scope>
    <source>
        <strain evidence="2 3">BZ-SZ-XJ18</strain>
    </source>
</reference>
<sequence>MLYKYTLLVLVYGTLLIIFMLFIPGSIRRNERRGRLREEHEVKTPQNIQRMLEEAEAMPAASFRL</sequence>